<reference evidence="1 2" key="1">
    <citation type="journal article" date="2018" name="Microbes Environ.">
        <title>Comparative Genomic Insights into Endofungal Lifestyles of Two Bacterial Endosymbionts, Mycoavidus cysteinexigens and Burkholderia rhizoxinica.</title>
        <authorList>
            <person name="Sharmin D."/>
            <person name="Guo Y."/>
            <person name="Nishizawa T."/>
            <person name="Ohshima S."/>
            <person name="Sato Y."/>
            <person name="Takashima Y."/>
            <person name="Narisawa K."/>
            <person name="Ohta H."/>
        </authorList>
    </citation>
    <scope>NUCLEOTIDE SEQUENCE [LARGE SCALE GENOMIC DNA]</scope>
    <source>
        <strain evidence="1 2">B1-EB</strain>
    </source>
</reference>
<organism evidence="1 2">
    <name type="scientific">Mycoavidus cysteinexigens</name>
    <dbReference type="NCBI Taxonomy" id="1553431"/>
    <lineage>
        <taxon>Bacteria</taxon>
        <taxon>Pseudomonadati</taxon>
        <taxon>Pseudomonadota</taxon>
        <taxon>Betaproteobacteria</taxon>
        <taxon>Burkholderiales</taxon>
        <taxon>Burkholderiaceae</taxon>
        <taxon>Mycoavidus</taxon>
    </lineage>
</organism>
<name>A0A2Z6EY14_9BURK</name>
<dbReference type="KEGG" id="mcys:MCB1EB_2179"/>
<protein>
    <submittedName>
        <fullName evidence="1">Uncharacterized protein</fullName>
    </submittedName>
</protein>
<sequence length="133" mass="14916">MHWELQIIQEGQQVASFAGQTPLGQSHTETKHYSDQPRVDCNQPALELSRTITITPDNLNPTKQAVTFTLETRETLAPSHTSAAFDCPALAVPRVVNASHPAFVVPLDNWADWQILPRNPVLIYRLRARLNHS</sequence>
<gene>
    <name evidence="1" type="ORF">MCB1EB_2179</name>
</gene>
<dbReference type="AlphaFoldDB" id="A0A2Z6EY14"/>
<keyword evidence="2" id="KW-1185">Reference proteome</keyword>
<proteinExistence type="predicted"/>
<evidence type="ECO:0000313" key="2">
    <source>
        <dbReference type="Proteomes" id="UP000282597"/>
    </source>
</evidence>
<accession>A0A2Z6EY14</accession>
<evidence type="ECO:0000313" key="1">
    <source>
        <dbReference type="EMBL" id="BBE10340.1"/>
    </source>
</evidence>
<dbReference type="EMBL" id="AP018150">
    <property type="protein sequence ID" value="BBE10340.1"/>
    <property type="molecule type" value="Genomic_DNA"/>
</dbReference>
<dbReference type="Proteomes" id="UP000282597">
    <property type="component" value="Chromosome"/>
</dbReference>